<name>A0A9P1IX31_9PELO</name>
<keyword evidence="5" id="KW-1185">Reference proteome</keyword>
<evidence type="ECO:0008006" key="6">
    <source>
        <dbReference type="Google" id="ProtNLM"/>
    </source>
</evidence>
<evidence type="ECO:0000256" key="1">
    <source>
        <dbReference type="SAM" id="MobiDB-lite"/>
    </source>
</evidence>
<keyword evidence="2" id="KW-1133">Transmembrane helix</keyword>
<feature type="compositionally biased region" description="Polar residues" evidence="1">
    <location>
        <begin position="350"/>
        <end position="360"/>
    </location>
</feature>
<keyword evidence="2" id="KW-0472">Membrane</keyword>
<evidence type="ECO:0000313" key="4">
    <source>
        <dbReference type="EMBL" id="CAI5452614.1"/>
    </source>
</evidence>
<sequence>MRGILFLFLIFIQLPFLTKSIIINQYPECKPPKYSSANFLPTTFVFVIDRTMFWNTYECYLYLLKAFSCEIPVDEKLKIIIFHYSETENYIEGPLDSEQIVKHIYPVENEQNQYNYGYCNRFHDALDEQKSNFSDIFSKYQKNIQIIVPLIEDSDDSDDTQDCSMIKIFKKTFQNVSNENVIFNGISIKKMKHEKVNDEDNVFLRIDDISVLDPREKLIKDDEAGNQYVGNVRFIVQALANFVASKISDSENFIEELALNSTDSSISLEQQTENDENKANLIFIVVLILGILAVIMIVVCLICWFFMWKKSKDKKKTRKLKSSEPSKENAQKTPPNVSLSGIDSIDEYYISQSAEPTTGSKSREPIFASGSREPIQPSRSREPV</sequence>
<dbReference type="EMBL" id="CANHGI010000005">
    <property type="protein sequence ID" value="CAI5452614.1"/>
    <property type="molecule type" value="Genomic_DNA"/>
</dbReference>
<feature type="compositionally biased region" description="Polar residues" evidence="1">
    <location>
        <begin position="331"/>
        <end position="341"/>
    </location>
</feature>
<dbReference type="Proteomes" id="UP001152747">
    <property type="component" value="Unassembled WGS sequence"/>
</dbReference>
<proteinExistence type="predicted"/>
<organism evidence="4 5">
    <name type="scientific">Caenorhabditis angaria</name>
    <dbReference type="NCBI Taxonomy" id="860376"/>
    <lineage>
        <taxon>Eukaryota</taxon>
        <taxon>Metazoa</taxon>
        <taxon>Ecdysozoa</taxon>
        <taxon>Nematoda</taxon>
        <taxon>Chromadorea</taxon>
        <taxon>Rhabditida</taxon>
        <taxon>Rhabditina</taxon>
        <taxon>Rhabditomorpha</taxon>
        <taxon>Rhabditoidea</taxon>
        <taxon>Rhabditidae</taxon>
        <taxon>Peloderinae</taxon>
        <taxon>Caenorhabditis</taxon>
    </lineage>
</organism>
<feature type="region of interest" description="Disordered" evidence="1">
    <location>
        <begin position="317"/>
        <end position="384"/>
    </location>
</feature>
<evidence type="ECO:0000313" key="5">
    <source>
        <dbReference type="Proteomes" id="UP001152747"/>
    </source>
</evidence>
<accession>A0A9P1IX31</accession>
<dbReference type="AlphaFoldDB" id="A0A9P1IX31"/>
<keyword evidence="3" id="KW-0732">Signal</keyword>
<dbReference type="OrthoDB" id="5815625at2759"/>
<feature type="signal peptide" evidence="3">
    <location>
        <begin position="1"/>
        <end position="20"/>
    </location>
</feature>
<comment type="caution">
    <text evidence="4">The sequence shown here is derived from an EMBL/GenBank/DDBJ whole genome shotgun (WGS) entry which is preliminary data.</text>
</comment>
<evidence type="ECO:0000256" key="3">
    <source>
        <dbReference type="SAM" id="SignalP"/>
    </source>
</evidence>
<feature type="transmembrane region" description="Helical" evidence="2">
    <location>
        <begin position="281"/>
        <end position="308"/>
    </location>
</feature>
<evidence type="ECO:0000256" key="2">
    <source>
        <dbReference type="SAM" id="Phobius"/>
    </source>
</evidence>
<keyword evidence="2" id="KW-0812">Transmembrane</keyword>
<gene>
    <name evidence="4" type="ORF">CAMP_LOCUS15251</name>
</gene>
<protein>
    <recommendedName>
        <fullName evidence="6">VWFA domain-containing protein</fullName>
    </recommendedName>
</protein>
<feature type="compositionally biased region" description="Basic and acidic residues" evidence="1">
    <location>
        <begin position="321"/>
        <end position="330"/>
    </location>
</feature>
<reference evidence="4" key="1">
    <citation type="submission" date="2022-11" db="EMBL/GenBank/DDBJ databases">
        <authorList>
            <person name="Kikuchi T."/>
        </authorList>
    </citation>
    <scope>NUCLEOTIDE SEQUENCE</scope>
    <source>
        <strain evidence="4">PS1010</strain>
    </source>
</reference>
<feature type="chain" id="PRO_5040271644" description="VWFA domain-containing protein" evidence="3">
    <location>
        <begin position="21"/>
        <end position="384"/>
    </location>
</feature>